<name>A0A1A6GJJ3_NEOLE</name>
<proteinExistence type="predicted"/>
<keyword evidence="3" id="KW-1185">Reference proteome</keyword>
<evidence type="ECO:0000313" key="2">
    <source>
        <dbReference type="EMBL" id="OBS66438.1"/>
    </source>
</evidence>
<feature type="compositionally biased region" description="Basic and acidic residues" evidence="1">
    <location>
        <begin position="452"/>
        <end position="462"/>
    </location>
</feature>
<feature type="compositionally biased region" description="Basic and acidic residues" evidence="1">
    <location>
        <begin position="247"/>
        <end position="256"/>
    </location>
</feature>
<comment type="caution">
    <text evidence="2">The sequence shown here is derived from an EMBL/GenBank/DDBJ whole genome shotgun (WGS) entry which is preliminary data.</text>
</comment>
<gene>
    <name evidence="2" type="ORF">A6R68_05022</name>
</gene>
<feature type="compositionally biased region" description="Low complexity" evidence="1">
    <location>
        <begin position="98"/>
        <end position="115"/>
    </location>
</feature>
<dbReference type="AlphaFoldDB" id="A0A1A6GJJ3"/>
<dbReference type="EMBL" id="LZPO01087250">
    <property type="protein sequence ID" value="OBS66438.1"/>
    <property type="molecule type" value="Genomic_DNA"/>
</dbReference>
<feature type="region of interest" description="Disordered" evidence="1">
    <location>
        <begin position="452"/>
        <end position="471"/>
    </location>
</feature>
<dbReference type="OrthoDB" id="9630558at2759"/>
<feature type="compositionally biased region" description="Low complexity" evidence="1">
    <location>
        <begin position="167"/>
        <end position="194"/>
    </location>
</feature>
<feature type="compositionally biased region" description="Low complexity" evidence="1">
    <location>
        <begin position="203"/>
        <end position="213"/>
    </location>
</feature>
<sequence>MAEAAGGEASSAGWKWLWTWRSLMPLAPLPLGPGPQPGNGCCGGCWMVAATGPASPQQPEAWQPRRRNGEKTDNPRSGCLLRRPPEPGPGGVRRRRTGGLTPARVPGRAAAAAAVRGRRRRRFSPPLQEREVQPPSLRRLPPEPAASTVSLRSRSEAARIDDEEARPAAAAAAAARPAPRGRCPRRCSQALRGALGRGRRRLSSPSPAPGLASQRLNSQTSIMAAASERRELSAAASRRPSAYPAAVHKESRHITGSEDTPGWTKCISMNRVHPTHTPPLLDDEPRSSPQRRCENPAELDRCGQVLPLSHRARSRTRLLGRGVEYGTVGSCSLRVGGASRPGRAQRRGGRIHEPRSELLSGGGKSLDPSALLDGHRRCGRLDPSSSRSERRIAPTSGPQERCRGQAPGELVTQAPTSKHVPPPPLSAGRRGFVHADAKSPQAVPPFRLQPIERARRPRHETPALDLPTPRVPNRGRRGWAVGGLTHLLC</sequence>
<evidence type="ECO:0000313" key="3">
    <source>
        <dbReference type="Proteomes" id="UP000092124"/>
    </source>
</evidence>
<feature type="compositionally biased region" description="Basic and acidic residues" evidence="1">
    <location>
        <begin position="283"/>
        <end position="298"/>
    </location>
</feature>
<organism evidence="2 3">
    <name type="scientific">Neotoma lepida</name>
    <name type="common">Desert woodrat</name>
    <dbReference type="NCBI Taxonomy" id="56216"/>
    <lineage>
        <taxon>Eukaryota</taxon>
        <taxon>Metazoa</taxon>
        <taxon>Chordata</taxon>
        <taxon>Craniata</taxon>
        <taxon>Vertebrata</taxon>
        <taxon>Euteleostomi</taxon>
        <taxon>Mammalia</taxon>
        <taxon>Eutheria</taxon>
        <taxon>Euarchontoglires</taxon>
        <taxon>Glires</taxon>
        <taxon>Rodentia</taxon>
        <taxon>Myomorpha</taxon>
        <taxon>Muroidea</taxon>
        <taxon>Cricetidae</taxon>
        <taxon>Neotominae</taxon>
        <taxon>Neotoma</taxon>
    </lineage>
</organism>
<feature type="region of interest" description="Disordered" evidence="1">
    <location>
        <begin position="330"/>
        <end position="424"/>
    </location>
</feature>
<feature type="compositionally biased region" description="Low complexity" evidence="1">
    <location>
        <begin position="233"/>
        <end position="246"/>
    </location>
</feature>
<dbReference type="Proteomes" id="UP000092124">
    <property type="component" value="Unassembled WGS sequence"/>
</dbReference>
<feature type="region of interest" description="Disordered" evidence="1">
    <location>
        <begin position="53"/>
        <end position="298"/>
    </location>
</feature>
<protein>
    <submittedName>
        <fullName evidence="2">Uncharacterized protein</fullName>
    </submittedName>
</protein>
<accession>A0A1A6GJJ3</accession>
<reference evidence="2 3" key="1">
    <citation type="submission" date="2016-06" db="EMBL/GenBank/DDBJ databases">
        <title>The Draft Genome Sequence and Annotation of the Desert Woodrat Neotoma lepida.</title>
        <authorList>
            <person name="Campbell M."/>
            <person name="Oakeson K.F."/>
            <person name="Yandell M."/>
            <person name="Halpert J.R."/>
            <person name="Dearing D."/>
        </authorList>
    </citation>
    <scope>NUCLEOTIDE SEQUENCE [LARGE SCALE GENOMIC DNA]</scope>
    <source>
        <strain evidence="2">417</strain>
        <tissue evidence="2">Liver</tissue>
    </source>
</reference>
<evidence type="ECO:0000256" key="1">
    <source>
        <dbReference type="SAM" id="MobiDB-lite"/>
    </source>
</evidence>